<accession>A0A5K7XDE5</accession>
<organism evidence="1 2">
    <name type="scientific">Lacipirellula parvula</name>
    <dbReference type="NCBI Taxonomy" id="2650471"/>
    <lineage>
        <taxon>Bacteria</taxon>
        <taxon>Pseudomonadati</taxon>
        <taxon>Planctomycetota</taxon>
        <taxon>Planctomycetia</taxon>
        <taxon>Pirellulales</taxon>
        <taxon>Lacipirellulaceae</taxon>
        <taxon>Lacipirellula</taxon>
    </lineage>
</organism>
<dbReference type="KEGG" id="lpav:PLANPX_2038"/>
<gene>
    <name evidence="1" type="ORF">PLANPX_2038</name>
</gene>
<name>A0A5K7XDE5_9BACT</name>
<sequence length="53" mass="5488">MRVGFALSASRHCSAACARLQPAFAGAQKSLGKGSLFAVPRGKLPESLKNGPF</sequence>
<dbReference type="AlphaFoldDB" id="A0A5K7XDE5"/>
<keyword evidence="2" id="KW-1185">Reference proteome</keyword>
<dbReference type="EMBL" id="AP021861">
    <property type="protein sequence ID" value="BBO32426.1"/>
    <property type="molecule type" value="Genomic_DNA"/>
</dbReference>
<dbReference type="Proteomes" id="UP000326837">
    <property type="component" value="Chromosome"/>
</dbReference>
<evidence type="ECO:0000313" key="2">
    <source>
        <dbReference type="Proteomes" id="UP000326837"/>
    </source>
</evidence>
<protein>
    <submittedName>
        <fullName evidence="1">Uncharacterized protein</fullName>
    </submittedName>
</protein>
<proteinExistence type="predicted"/>
<evidence type="ECO:0000313" key="1">
    <source>
        <dbReference type="EMBL" id="BBO32426.1"/>
    </source>
</evidence>
<reference evidence="2" key="1">
    <citation type="submission" date="2019-10" db="EMBL/GenBank/DDBJ databases">
        <title>Lacipirellula parvula gen. nov., sp. nov., representing a lineage of planctomycetes widespread in freshwater anoxic habitats, and description of the family Lacipirellulaceae.</title>
        <authorList>
            <person name="Dedysh S.N."/>
            <person name="Kulichevskaya I.S."/>
            <person name="Beletsky A.V."/>
            <person name="Rakitin A.L."/>
            <person name="Mardanov A.V."/>
            <person name="Ivanova A.A."/>
            <person name="Saltykova V.X."/>
            <person name="Rijpstra W.I.C."/>
            <person name="Sinninghe Damste J.S."/>
            <person name="Ravin N.V."/>
        </authorList>
    </citation>
    <scope>NUCLEOTIDE SEQUENCE [LARGE SCALE GENOMIC DNA]</scope>
    <source>
        <strain evidence="2">PX69</strain>
    </source>
</reference>